<evidence type="ECO:0000313" key="2">
    <source>
        <dbReference type="EMBL" id="KAJ7336203.1"/>
    </source>
</evidence>
<name>A0AAD7EMM8_9AGAR</name>
<dbReference type="AlphaFoldDB" id="A0AAD7EMM8"/>
<feature type="chain" id="PRO_5041936521" description="Hydrophobin" evidence="1">
    <location>
        <begin position="24"/>
        <end position="131"/>
    </location>
</feature>
<evidence type="ECO:0008006" key="4">
    <source>
        <dbReference type="Google" id="ProtNLM"/>
    </source>
</evidence>
<keyword evidence="3" id="KW-1185">Reference proteome</keyword>
<dbReference type="Proteomes" id="UP001218218">
    <property type="component" value="Unassembled WGS sequence"/>
</dbReference>
<dbReference type="EMBL" id="JARIHO010000031">
    <property type="protein sequence ID" value="KAJ7336203.1"/>
    <property type="molecule type" value="Genomic_DNA"/>
</dbReference>
<feature type="signal peptide" evidence="1">
    <location>
        <begin position="1"/>
        <end position="23"/>
    </location>
</feature>
<keyword evidence="1" id="KW-0732">Signal</keyword>
<reference evidence="2" key="1">
    <citation type="submission" date="2023-03" db="EMBL/GenBank/DDBJ databases">
        <title>Massive genome expansion in bonnet fungi (Mycena s.s.) driven by repeated elements and novel gene families across ecological guilds.</title>
        <authorList>
            <consortium name="Lawrence Berkeley National Laboratory"/>
            <person name="Harder C.B."/>
            <person name="Miyauchi S."/>
            <person name="Viragh M."/>
            <person name="Kuo A."/>
            <person name="Thoen E."/>
            <person name="Andreopoulos B."/>
            <person name="Lu D."/>
            <person name="Skrede I."/>
            <person name="Drula E."/>
            <person name="Henrissat B."/>
            <person name="Morin E."/>
            <person name="Kohler A."/>
            <person name="Barry K."/>
            <person name="LaButti K."/>
            <person name="Morin E."/>
            <person name="Salamov A."/>
            <person name="Lipzen A."/>
            <person name="Mereny Z."/>
            <person name="Hegedus B."/>
            <person name="Baldrian P."/>
            <person name="Stursova M."/>
            <person name="Weitz H."/>
            <person name="Taylor A."/>
            <person name="Grigoriev I.V."/>
            <person name="Nagy L.G."/>
            <person name="Martin F."/>
            <person name="Kauserud H."/>
        </authorList>
    </citation>
    <scope>NUCLEOTIDE SEQUENCE</scope>
    <source>
        <strain evidence="2">CBHHK002</strain>
    </source>
</reference>
<gene>
    <name evidence="2" type="ORF">DFH08DRAFT_813436</name>
</gene>
<comment type="caution">
    <text evidence="2">The sequence shown here is derived from an EMBL/GenBank/DDBJ whole genome shotgun (WGS) entry which is preliminary data.</text>
</comment>
<evidence type="ECO:0000256" key="1">
    <source>
        <dbReference type="SAM" id="SignalP"/>
    </source>
</evidence>
<sequence>MRFLAHAHLVVLGLLSLGITAYGQEHCGTDADCALNECCAEISDLSAERVGSCRPKLREGDLCMPIQFVQLRCPFVGGERDLRRAEAKAHASQIPDTATVIWYQYSSTEFAIPTSLSAEGVEGSTESSASR</sequence>
<organism evidence="2 3">
    <name type="scientific">Mycena albidolilacea</name>
    <dbReference type="NCBI Taxonomy" id="1033008"/>
    <lineage>
        <taxon>Eukaryota</taxon>
        <taxon>Fungi</taxon>
        <taxon>Dikarya</taxon>
        <taxon>Basidiomycota</taxon>
        <taxon>Agaricomycotina</taxon>
        <taxon>Agaricomycetes</taxon>
        <taxon>Agaricomycetidae</taxon>
        <taxon>Agaricales</taxon>
        <taxon>Marasmiineae</taxon>
        <taxon>Mycenaceae</taxon>
        <taxon>Mycena</taxon>
    </lineage>
</organism>
<protein>
    <recommendedName>
        <fullName evidence="4">Hydrophobin</fullName>
    </recommendedName>
</protein>
<dbReference type="Gene3D" id="2.10.80.10">
    <property type="entry name" value="Lipase, subunit A"/>
    <property type="match status" value="1"/>
</dbReference>
<proteinExistence type="predicted"/>
<evidence type="ECO:0000313" key="3">
    <source>
        <dbReference type="Proteomes" id="UP001218218"/>
    </source>
</evidence>
<accession>A0AAD7EMM8</accession>